<feature type="region of interest" description="Disordered" evidence="1">
    <location>
        <begin position="71"/>
        <end position="125"/>
    </location>
</feature>
<gene>
    <name evidence="2" type="ORF">NS226_13450</name>
</gene>
<dbReference type="AlphaFoldDB" id="A0A175R7L6"/>
<comment type="caution">
    <text evidence="2">The sequence shown here is derived from an EMBL/GenBank/DDBJ whole genome shotgun (WGS) entry which is preliminary data.</text>
</comment>
<dbReference type="EMBL" id="LDPZ01000024">
    <property type="protein sequence ID" value="KTQ95175.1"/>
    <property type="molecule type" value="Genomic_DNA"/>
</dbReference>
<dbReference type="Proteomes" id="UP000078272">
    <property type="component" value="Unassembled WGS sequence"/>
</dbReference>
<reference evidence="2 3" key="1">
    <citation type="journal article" date="2016" name="Front. Microbiol.">
        <title>Genomic Resource of Rice Seed Associated Bacteria.</title>
        <authorList>
            <person name="Midha S."/>
            <person name="Bansal K."/>
            <person name="Sharma S."/>
            <person name="Kumar N."/>
            <person name="Patil P.P."/>
            <person name="Chaudhry V."/>
            <person name="Patil P.B."/>
        </authorList>
    </citation>
    <scope>NUCLEOTIDE SEQUENCE [LARGE SCALE GENOMIC DNA]</scope>
    <source>
        <strain evidence="2 3">NS226</strain>
    </source>
</reference>
<proteinExistence type="predicted"/>
<evidence type="ECO:0000256" key="1">
    <source>
        <dbReference type="SAM" id="MobiDB-lite"/>
    </source>
</evidence>
<name>A0A175R7L6_9HYPH</name>
<protein>
    <submittedName>
        <fullName evidence="2">Uncharacterized protein</fullName>
    </submittedName>
</protein>
<organism evidence="2 3">
    <name type="scientific">Aureimonas ureilytica</name>
    <dbReference type="NCBI Taxonomy" id="401562"/>
    <lineage>
        <taxon>Bacteria</taxon>
        <taxon>Pseudomonadati</taxon>
        <taxon>Pseudomonadota</taxon>
        <taxon>Alphaproteobacteria</taxon>
        <taxon>Hyphomicrobiales</taxon>
        <taxon>Aurantimonadaceae</taxon>
        <taxon>Aureimonas</taxon>
    </lineage>
</organism>
<feature type="compositionally biased region" description="Basic and acidic residues" evidence="1">
    <location>
        <begin position="76"/>
        <end position="95"/>
    </location>
</feature>
<accession>A0A175R7L6</accession>
<evidence type="ECO:0000313" key="2">
    <source>
        <dbReference type="EMBL" id="KTQ95175.1"/>
    </source>
</evidence>
<evidence type="ECO:0000313" key="3">
    <source>
        <dbReference type="Proteomes" id="UP000078272"/>
    </source>
</evidence>
<sequence length="148" mass="14376">MLGGKGVVRRDWIVEAKLRTVNGAGPSANGASVLLGSISSAFWLIRSDGSRAGGFDDGSIASGEVGVRVGSVRTGAGEKETDGVGDQSERARPDMGDAAGLIGAGAGAGGSDAVSSAGEDGGVTGGSTRGVLARVGVAMERGAPPCVF</sequence>